<comment type="subcellular location">
    <subcellularLocation>
        <location evidence="1">Cytoplasm</location>
        <location evidence="1">Cytoskeleton</location>
        <location evidence="1">Microtubule organizing center</location>
        <location evidence="1">Centrosome</location>
    </subcellularLocation>
</comment>
<evidence type="ECO:0000313" key="10">
    <source>
        <dbReference type="Proteomes" id="UP000515140"/>
    </source>
</evidence>
<keyword evidence="3" id="KW-0597">Phosphoprotein</keyword>
<dbReference type="Proteomes" id="UP000515140">
    <property type="component" value="Unplaced"/>
</dbReference>
<evidence type="ECO:0000313" key="15">
    <source>
        <dbReference type="RefSeq" id="XP_020841090.1"/>
    </source>
</evidence>
<comment type="function">
    <text evidence="6">Involved in maintenance of centrosome cohesion, probably as part of a linker structure which prevents centrosome splitting. Required for localization of CDK5RAP2 to the centrosome during interphase. Contributes to CROCC/rootletin filament formation.</text>
</comment>
<accession>A0A6P5K6Z4</accession>
<protein>
    <recommendedName>
        <fullName evidence="8">Centrosomal protein of 68 kDa</fullName>
    </recommendedName>
</protein>
<gene>
    <name evidence="11 12 13 14 15" type="primary">CEP68</name>
</gene>
<dbReference type="RefSeq" id="XP_020841085.1">
    <property type="nucleotide sequence ID" value="XM_020985426.1"/>
</dbReference>
<keyword evidence="4" id="KW-0832">Ubl conjugation</keyword>
<dbReference type="RefSeq" id="XP_020841089.1">
    <property type="nucleotide sequence ID" value="XM_020985430.1"/>
</dbReference>
<dbReference type="FunFam" id="1.20.58.60:FF:000296">
    <property type="entry name" value="centrosomal protein of 68 kDa"/>
    <property type="match status" value="1"/>
</dbReference>
<evidence type="ECO:0000256" key="8">
    <source>
        <dbReference type="ARBA" id="ARBA00067658"/>
    </source>
</evidence>
<evidence type="ECO:0000313" key="13">
    <source>
        <dbReference type="RefSeq" id="XP_020841087.1"/>
    </source>
</evidence>
<feature type="region of interest" description="Disordered" evidence="9">
    <location>
        <begin position="539"/>
        <end position="570"/>
    </location>
</feature>
<evidence type="ECO:0000256" key="2">
    <source>
        <dbReference type="ARBA" id="ARBA00022490"/>
    </source>
</evidence>
<evidence type="ECO:0000256" key="7">
    <source>
        <dbReference type="ARBA" id="ARBA00061752"/>
    </source>
</evidence>
<keyword evidence="2" id="KW-0963">Cytoplasm</keyword>
<dbReference type="RefSeq" id="XP_020841090.1">
    <property type="nucleotide sequence ID" value="XM_020985431.1"/>
</dbReference>
<dbReference type="GO" id="GO:0005813">
    <property type="term" value="C:centrosome"/>
    <property type="evidence" value="ECO:0007669"/>
    <property type="project" value="UniProtKB-SubCell"/>
</dbReference>
<dbReference type="RefSeq" id="XP_020841086.1">
    <property type="nucleotide sequence ID" value="XM_020985427.1"/>
</dbReference>
<dbReference type="AlphaFoldDB" id="A0A6P5K6Z4"/>
<organism evidence="10 15">
    <name type="scientific">Phascolarctos cinereus</name>
    <name type="common">Koala</name>
    <dbReference type="NCBI Taxonomy" id="38626"/>
    <lineage>
        <taxon>Eukaryota</taxon>
        <taxon>Metazoa</taxon>
        <taxon>Chordata</taxon>
        <taxon>Craniata</taxon>
        <taxon>Vertebrata</taxon>
        <taxon>Euteleostomi</taxon>
        <taxon>Mammalia</taxon>
        <taxon>Metatheria</taxon>
        <taxon>Diprotodontia</taxon>
        <taxon>Phascolarctidae</taxon>
        <taxon>Phascolarctos</taxon>
    </lineage>
</organism>
<evidence type="ECO:0000256" key="3">
    <source>
        <dbReference type="ARBA" id="ARBA00022553"/>
    </source>
</evidence>
<evidence type="ECO:0000256" key="9">
    <source>
        <dbReference type="SAM" id="MobiDB-lite"/>
    </source>
</evidence>
<name>A0A6P5K6Z4_PHACI</name>
<evidence type="ECO:0000256" key="1">
    <source>
        <dbReference type="ARBA" id="ARBA00004300"/>
    </source>
</evidence>
<dbReference type="RefSeq" id="XP_020841087.1">
    <property type="nucleotide sequence ID" value="XM_020985428.1"/>
</dbReference>
<evidence type="ECO:0000256" key="5">
    <source>
        <dbReference type="ARBA" id="ARBA00023212"/>
    </source>
</evidence>
<feature type="region of interest" description="Disordered" evidence="9">
    <location>
        <begin position="426"/>
        <end position="446"/>
    </location>
</feature>
<evidence type="ECO:0000313" key="11">
    <source>
        <dbReference type="RefSeq" id="XP_020841085.1"/>
    </source>
</evidence>
<dbReference type="KEGG" id="pcw:110207681"/>
<dbReference type="GeneID" id="110207681"/>
<keyword evidence="5" id="KW-0206">Cytoskeleton</keyword>
<proteinExistence type="predicted"/>
<dbReference type="CTD" id="23177"/>
<dbReference type="GeneTree" id="ENSGT00810000125473"/>
<evidence type="ECO:0000313" key="12">
    <source>
        <dbReference type="RefSeq" id="XP_020841086.1"/>
    </source>
</evidence>
<dbReference type="SUPFAM" id="SSF46966">
    <property type="entry name" value="Spectrin repeat"/>
    <property type="match status" value="1"/>
</dbReference>
<feature type="region of interest" description="Disordered" evidence="9">
    <location>
        <begin position="247"/>
        <end position="266"/>
    </location>
</feature>
<sequence length="785" mass="86385">MGPELGRVRSLSSVMALSEEKTLAERETEAETVLDGSVKHHGGWNSQKLETDCSMALGSMQHFLDASGGKCVPLGEEEELTNRKAMPDHIASAGVWKKHHMDKEDKTQTSERDSFIFGSEPVYSHLLPEDRTGTGTGDVLLEIGAQMEEKLCLDSPELPQNIADPLARTLSSGEVADDEDDHSSFESPRIHGLRQQPYISSSSFSLRWKSLLNLDLSALSLSSHSFPTSPTPNGFLRLREETGSQSLWPAKSSSLEPTASRLPSDSLSAALGPMLPTHGMPRLASQSGGAVAEASRRRSSFQTDYWACVLPDSLPPSPDRHSPLWNPNKEYEDLLDYTYPIKPKAQLPKHIDSHVLADTFLHDSGVDLDSFSLSPENTLKSPATLSHDCLPTEPDVQLPPEPRNCDDRFSAVVSQTQGSFGLAASGQFTSTPKASSRHALQNDKEQPLMNFRKSLPLGRCLEAHLPSPGEWSQGSSFSTVTGKNGGNSDLQCLSHEAPVESGWKTLEDTEIEEEYLALPPRLTQVSSLASYLCTIQTPDSQPSVATEEQGLPAASSGKEPTPLLYHSKRQSPTWEESRGKWGTLDRDCCTQMPHSQFQELDRECDANMLISQDPGGPASRLRTVSSFRKMLAGLAYSDLKPEGQHLKKERDQERESLLQHVKMFCCYLEELICWLYKVVEVTDNLIPPKSNLASLKSSLQLYRQFKKDIAEHQSLTESVLQKGEILLQCLLDNASVLKDVLGLIARQSSELEDHAEHLYDSVLAALDMMAGTSGPDSKPATCERI</sequence>
<keyword evidence="10" id="KW-1185">Reference proteome</keyword>
<dbReference type="Gene3D" id="1.20.58.60">
    <property type="match status" value="1"/>
</dbReference>
<comment type="subunit">
    <text evidence="7">Interacts with CNTLN; the interaction recruits CEP68 to the centrosome. Interacts with the SCF(FBXW11) complex which contains SKP1, CUL1 and FBXW11; the interaction is probably mediated by FBXW11 and the complex also contains CDK5RAP2 and PCNT. Also interacts with F-box protein BTRC. Interacts with serine/threonine-protein kinase PLK1; the interaction leads to phosphorylation of CEP68 and its subsequent degradation. Interacts with NEK2; the interaction leads to phosphorylation of CEP68.</text>
</comment>
<evidence type="ECO:0000313" key="14">
    <source>
        <dbReference type="RefSeq" id="XP_020841089.1"/>
    </source>
</evidence>
<evidence type="ECO:0000256" key="6">
    <source>
        <dbReference type="ARBA" id="ARBA00060188"/>
    </source>
</evidence>
<reference evidence="11 12" key="1">
    <citation type="submission" date="2025-04" db="UniProtKB">
        <authorList>
            <consortium name="RefSeq"/>
        </authorList>
    </citation>
    <scope>IDENTIFICATION</scope>
    <source>
        <tissue evidence="11 12">Spleen</tissue>
    </source>
</reference>
<evidence type="ECO:0000256" key="4">
    <source>
        <dbReference type="ARBA" id="ARBA00022843"/>
    </source>
</evidence>